<dbReference type="Proteomes" id="UP000026915">
    <property type="component" value="Chromosome 8"/>
</dbReference>
<dbReference type="InParanoid" id="A0A061FCL5"/>
<dbReference type="PANTHER" id="PTHR32054">
    <property type="entry name" value="HEAVY CHAIN, PUTATIVE, EXPRESSED-RELATED-RELATED"/>
    <property type="match status" value="1"/>
</dbReference>
<gene>
    <name evidence="5" type="ORF">TCM_033844</name>
</gene>
<feature type="region of interest" description="Disordered" evidence="4">
    <location>
        <begin position="350"/>
        <end position="374"/>
    </location>
</feature>
<sequence length="1164" mass="127877">MMASSFFFIIKLKRNLPLAKHEQPNPEIVHTCLQYLDDSPSHTSPQLPFSALFYPNILLSFFLLFTLPLPKTPTQTSGFMSFSFPSSAHAHAKTPRKLLNNLSTRTSRSDPTFLTLLDIAPPLTSIFWGPLSNGSLKDRATSGASSVIPSLSLSLSPPLWPFLVNESFVDEKQKGDCQSRVGDPASAPTLICFDEENTRSLRRVDDFINNRFHSTPRFFVSGLSGHLGGTRCHFSHMENVTTEEIPRSESSLSSKDADHSSGEVPVISISNGTKQTDSHLSVMEQKDHIKDSAASTSSVVIDQTETDHRGRVMEDSRTEGMHDSAGEQLSQNTGSVGISHIHIEDIIVPPASNPKVGDSETDHVEPPSELSLPPTDVTSAVVGSIHGLSDGQQSQEADSVVSSHVVNGECDMILPSASSHEVKSSEFTLPLPEVGTIAVGSIQHASDEQQSPNAHSASSSKVNDSEAGGAKNGDHVAQINNLILPHQRIVSSAVGSPKSVSPKHMKQVDVNRGLIDTAAPFESVKEAVSKFGGIVDWKAHRMQTVERRKLVEQELEKVQDEMPEYKQRSEDAEEAKMQVLKELDSTKRLIEELKLSLERAQIEENQAKQDSELAKLRVEEMEQGIADEASVAAKTQLEVAKARHAAAVSELKSVKEELEALQKEYASLMTERDVAVKKAEEAVSASKEVEKTVEELTIELIATKESLESAHAAHLEAEEKRIGAAMARDQDTHHWEKELKQAEEELQKLNQQIHSAKELKLKLDTASALLLDLKAELAAYMESKLKEQTDGHSTDESQASERRTHTDIQAAIASAKKELEEVKLNIEKATTEVDCLKVAAISLKSEVEKEKSALAAIKQREGMASVAVASLEAELDKTRSEIAMVQMKEKEAREKMLELPKQLQQAAQEADEVKSLAQMAREELRKANEEAEQAKAGASTMESRLLAAQKEIEAAKASEKLALAAIKALQESESAQSTNNVDSPAGVTLSLEEYYELSKRAHEAEEQANMRVAAAISQIEVAKQSESRSLEKLEEVNREMANRREALKIAMEKAEKAKEGKLGVEQELRKWRAEHEQRRKATELSHGGNAPRASFEGNKETKNFEPVPAAPAHILASPKAYAHRNNTETESSPEAKVVKKKKKSLFPKIFMFLARRKSTSSKSS</sequence>
<feature type="compositionally biased region" description="Polar residues" evidence="4">
    <location>
        <begin position="448"/>
        <end position="462"/>
    </location>
</feature>
<keyword evidence="2 3" id="KW-0175">Coiled coil</keyword>
<dbReference type="GO" id="GO:0005829">
    <property type="term" value="C:cytosol"/>
    <property type="evidence" value="ECO:0000318"/>
    <property type="project" value="GO_Central"/>
</dbReference>
<dbReference type="FunCoup" id="A0A061FCL5">
    <property type="interactions" value="596"/>
</dbReference>
<dbReference type="GO" id="GO:0009904">
    <property type="term" value="P:chloroplast accumulation movement"/>
    <property type="evidence" value="ECO:0000318"/>
    <property type="project" value="GO_Central"/>
</dbReference>
<accession>A0A061FCL5</accession>
<dbReference type="STRING" id="3641.A0A061FCL5"/>
<dbReference type="AlphaFoldDB" id="A0A061FCL5"/>
<feature type="compositionally biased region" description="Basic and acidic residues" evidence="4">
    <location>
        <begin position="357"/>
        <end position="366"/>
    </location>
</feature>
<dbReference type="eggNOG" id="ENOG502QQFI">
    <property type="taxonomic scope" value="Eukaryota"/>
</dbReference>
<dbReference type="EMBL" id="CM001886">
    <property type="protein sequence ID" value="EOY14472.1"/>
    <property type="molecule type" value="Genomic_DNA"/>
</dbReference>
<evidence type="ECO:0000256" key="3">
    <source>
        <dbReference type="SAM" id="Coils"/>
    </source>
</evidence>
<keyword evidence="6" id="KW-1185">Reference proteome</keyword>
<dbReference type="Gramene" id="EOY14472">
    <property type="protein sequence ID" value="EOY14472"/>
    <property type="gene ID" value="TCM_033844"/>
</dbReference>
<comment type="similarity">
    <text evidence="1">Belongs to the WEB family.</text>
</comment>
<dbReference type="GO" id="GO:0009903">
    <property type="term" value="P:chloroplast avoidance movement"/>
    <property type="evidence" value="ECO:0000318"/>
    <property type="project" value="GO_Central"/>
</dbReference>
<feature type="compositionally biased region" description="Basic and acidic residues" evidence="4">
    <location>
        <begin position="1073"/>
        <end position="1083"/>
    </location>
</feature>
<reference evidence="5 6" key="1">
    <citation type="journal article" date="2013" name="Genome Biol.">
        <title>The genome sequence of the most widely cultivated cacao type and its use to identify candidate genes regulating pod color.</title>
        <authorList>
            <person name="Motamayor J.C."/>
            <person name="Mockaitis K."/>
            <person name="Schmutz J."/>
            <person name="Haiminen N."/>
            <person name="Iii D.L."/>
            <person name="Cornejo O."/>
            <person name="Findley S.D."/>
            <person name="Zheng P."/>
            <person name="Utro F."/>
            <person name="Royaert S."/>
            <person name="Saski C."/>
            <person name="Jenkins J."/>
            <person name="Podicheti R."/>
            <person name="Zhao M."/>
            <person name="Scheffler B.E."/>
            <person name="Stack J.C."/>
            <person name="Feltus F.A."/>
            <person name="Mustiga G.M."/>
            <person name="Amores F."/>
            <person name="Phillips W."/>
            <person name="Marelli J.P."/>
            <person name="May G.D."/>
            <person name="Shapiro H."/>
            <person name="Ma J."/>
            <person name="Bustamante C.D."/>
            <person name="Schnell R.J."/>
            <person name="Main D."/>
            <person name="Gilbert D."/>
            <person name="Parida L."/>
            <person name="Kuhn D.N."/>
        </authorList>
    </citation>
    <scope>NUCLEOTIDE SEQUENCE [LARGE SCALE GENOMIC DNA]</scope>
    <source>
        <strain evidence="6">cv. Matina 1-6</strain>
    </source>
</reference>
<feature type="coiled-coil region" evidence="3">
    <location>
        <begin position="805"/>
        <end position="958"/>
    </location>
</feature>
<name>A0A061FCL5_THECC</name>
<protein>
    <submittedName>
        <fullName evidence="5">Golgin subfamily A member 3 isoform 1</fullName>
    </submittedName>
</protein>
<evidence type="ECO:0000256" key="4">
    <source>
        <dbReference type="SAM" id="MobiDB-lite"/>
    </source>
</evidence>
<evidence type="ECO:0000313" key="5">
    <source>
        <dbReference type="EMBL" id="EOY14472.1"/>
    </source>
</evidence>
<feature type="region of interest" description="Disordered" evidence="4">
    <location>
        <begin position="1073"/>
        <end position="1105"/>
    </location>
</feature>
<evidence type="ECO:0000313" key="6">
    <source>
        <dbReference type="Proteomes" id="UP000026915"/>
    </source>
</evidence>
<feature type="region of interest" description="Disordered" evidence="4">
    <location>
        <begin position="242"/>
        <end position="269"/>
    </location>
</feature>
<organism evidence="5 6">
    <name type="scientific">Theobroma cacao</name>
    <name type="common">Cacao</name>
    <name type="synonym">Cocoa</name>
    <dbReference type="NCBI Taxonomy" id="3641"/>
    <lineage>
        <taxon>Eukaryota</taxon>
        <taxon>Viridiplantae</taxon>
        <taxon>Streptophyta</taxon>
        <taxon>Embryophyta</taxon>
        <taxon>Tracheophyta</taxon>
        <taxon>Spermatophyta</taxon>
        <taxon>Magnoliopsida</taxon>
        <taxon>eudicotyledons</taxon>
        <taxon>Gunneridae</taxon>
        <taxon>Pentapetalae</taxon>
        <taxon>rosids</taxon>
        <taxon>malvids</taxon>
        <taxon>Malvales</taxon>
        <taxon>Malvaceae</taxon>
        <taxon>Byttnerioideae</taxon>
        <taxon>Theobroma</taxon>
    </lineage>
</organism>
<evidence type="ECO:0000256" key="1">
    <source>
        <dbReference type="ARBA" id="ARBA00005485"/>
    </source>
</evidence>
<feature type="coiled-coil region" evidence="3">
    <location>
        <begin position="541"/>
        <end position="699"/>
    </location>
</feature>
<evidence type="ECO:0000256" key="2">
    <source>
        <dbReference type="ARBA" id="ARBA00023054"/>
    </source>
</evidence>
<dbReference type="PANTHER" id="PTHR32054:SF31">
    <property type="entry name" value="PROTEIN WEAK CHLOROPLAST MOVEMENT UNDER BLUE LIGHT 1"/>
    <property type="match status" value="1"/>
</dbReference>
<dbReference type="InterPro" id="IPR008545">
    <property type="entry name" value="Web"/>
</dbReference>
<proteinExistence type="inferred from homology"/>
<dbReference type="Pfam" id="PF05701">
    <property type="entry name" value="WEMBL"/>
    <property type="match status" value="1"/>
</dbReference>
<feature type="region of interest" description="Disordered" evidence="4">
    <location>
        <begin position="444"/>
        <end position="473"/>
    </location>
</feature>
<feature type="coiled-coil region" evidence="3">
    <location>
        <begin position="732"/>
        <end position="776"/>
    </location>
</feature>